<accession>A0ABU3SZP5</accession>
<dbReference type="RefSeq" id="WP_316027019.1">
    <property type="nucleotide sequence ID" value="NZ_JAWDIO010000002.1"/>
</dbReference>
<evidence type="ECO:0000313" key="2">
    <source>
        <dbReference type="Proteomes" id="UP001247805"/>
    </source>
</evidence>
<organism evidence="1 2">
    <name type="scientific">Paraglaciecola aquimarina</name>
    <dbReference type="NCBI Taxonomy" id="1235557"/>
    <lineage>
        <taxon>Bacteria</taxon>
        <taxon>Pseudomonadati</taxon>
        <taxon>Pseudomonadota</taxon>
        <taxon>Gammaproteobacteria</taxon>
        <taxon>Alteromonadales</taxon>
        <taxon>Alteromonadaceae</taxon>
        <taxon>Paraglaciecola</taxon>
    </lineage>
</organism>
<gene>
    <name evidence="1" type="ORF">RS130_17660</name>
</gene>
<sequence>MEVYDPDNSIEPDAWLALDEATQIDLVWRYHAGLDLDMPVEALSVHSSIHVIVENQLALGVNLLAETVAKLTRQGLDRHEAIHAIGAIISKDVFDIIKGSTEEFSPVKYRRKLQKITAKRWLKGQY</sequence>
<comment type="caution">
    <text evidence="1">The sequence shown here is derived from an EMBL/GenBank/DDBJ whole genome shotgun (WGS) entry which is preliminary data.</text>
</comment>
<proteinExistence type="predicted"/>
<evidence type="ECO:0000313" key="1">
    <source>
        <dbReference type="EMBL" id="MDU0355483.1"/>
    </source>
</evidence>
<dbReference type="EMBL" id="JAWDIO010000002">
    <property type="protein sequence ID" value="MDU0355483.1"/>
    <property type="molecule type" value="Genomic_DNA"/>
</dbReference>
<name>A0ABU3SZP5_9ALTE</name>
<keyword evidence="2" id="KW-1185">Reference proteome</keyword>
<dbReference type="Proteomes" id="UP001247805">
    <property type="component" value="Unassembled WGS sequence"/>
</dbReference>
<reference evidence="1 2" key="1">
    <citation type="submission" date="2023-10" db="EMBL/GenBank/DDBJ databases">
        <title>Glaciecola aquimarina strain GGW-M5 nov., isolated from a coastal seawater.</title>
        <authorList>
            <person name="Bayburt H."/>
            <person name="Kim J.M."/>
            <person name="Choi B.J."/>
            <person name="Jeon C.O."/>
        </authorList>
    </citation>
    <scope>NUCLEOTIDE SEQUENCE [LARGE SCALE GENOMIC DNA]</scope>
    <source>
        <strain evidence="1 2">KCTC 32108</strain>
    </source>
</reference>
<protein>
    <submittedName>
        <fullName evidence="1">Uncharacterized protein</fullName>
    </submittedName>
</protein>